<dbReference type="Gene3D" id="3.30.450.40">
    <property type="match status" value="1"/>
</dbReference>
<dbReference type="InterPro" id="IPR004358">
    <property type="entry name" value="Sig_transdc_His_kin-like_C"/>
</dbReference>
<dbReference type="InterPro" id="IPR003018">
    <property type="entry name" value="GAF"/>
</dbReference>
<evidence type="ECO:0000256" key="7">
    <source>
        <dbReference type="SAM" id="Coils"/>
    </source>
</evidence>
<dbReference type="SUPFAM" id="SSF47384">
    <property type="entry name" value="Homodimeric domain of signal transducing histidine kinase"/>
    <property type="match status" value="1"/>
</dbReference>
<dbReference type="SMART" id="SM00388">
    <property type="entry name" value="HisKA"/>
    <property type="match status" value="1"/>
</dbReference>
<keyword evidence="3" id="KW-0597">Phosphoprotein</keyword>
<dbReference type="InterPro" id="IPR035965">
    <property type="entry name" value="PAS-like_dom_sf"/>
</dbReference>
<evidence type="ECO:0000256" key="2">
    <source>
        <dbReference type="ARBA" id="ARBA00012438"/>
    </source>
</evidence>
<dbReference type="RefSeq" id="WP_201362358.1">
    <property type="nucleotide sequence ID" value="NZ_BNJJ01000007.1"/>
</dbReference>
<keyword evidence="7" id="KW-0175">Coiled coil</keyword>
<dbReference type="InterPro" id="IPR052162">
    <property type="entry name" value="Sensor_kinase/Photoreceptor"/>
</dbReference>
<feature type="domain" description="PAC" evidence="10">
    <location>
        <begin position="532"/>
        <end position="581"/>
    </location>
</feature>
<dbReference type="InterPro" id="IPR005467">
    <property type="entry name" value="His_kinase_dom"/>
</dbReference>
<dbReference type="SMART" id="SM00091">
    <property type="entry name" value="PAS"/>
    <property type="match status" value="4"/>
</dbReference>
<comment type="caution">
    <text evidence="11">The sequence shown here is derived from an EMBL/GenBank/DDBJ whole genome shotgun (WGS) entry which is preliminary data.</text>
</comment>
<protein>
    <recommendedName>
        <fullName evidence="2">histidine kinase</fullName>
        <ecNumber evidence="2">2.7.13.3</ecNumber>
    </recommendedName>
</protein>
<dbReference type="Pfam" id="PF13426">
    <property type="entry name" value="PAS_9"/>
    <property type="match status" value="2"/>
</dbReference>
<evidence type="ECO:0000256" key="6">
    <source>
        <dbReference type="ARBA" id="ARBA00023012"/>
    </source>
</evidence>
<dbReference type="Gene3D" id="1.10.287.130">
    <property type="match status" value="1"/>
</dbReference>
<gene>
    <name evidence="11" type="ORF">KSZ_27300</name>
</gene>
<dbReference type="CDD" id="cd00130">
    <property type="entry name" value="PAS"/>
    <property type="match status" value="4"/>
</dbReference>
<keyword evidence="4" id="KW-0808">Transferase</keyword>
<dbReference type="Proteomes" id="UP000635565">
    <property type="component" value="Unassembled WGS sequence"/>
</dbReference>
<dbReference type="Gene3D" id="3.30.565.10">
    <property type="entry name" value="Histidine kinase-like ATPase, C-terminal domain"/>
    <property type="match status" value="1"/>
</dbReference>
<dbReference type="InterPro" id="IPR000700">
    <property type="entry name" value="PAS-assoc_C"/>
</dbReference>
<dbReference type="PANTHER" id="PTHR43304">
    <property type="entry name" value="PHYTOCHROME-LIKE PROTEIN CPH1"/>
    <property type="match status" value="1"/>
</dbReference>
<name>A0ABQ3VG86_9CHLR</name>
<feature type="domain" description="PAC" evidence="10">
    <location>
        <begin position="152"/>
        <end position="204"/>
    </location>
</feature>
<dbReference type="Pfam" id="PF08448">
    <property type="entry name" value="PAS_4"/>
    <property type="match status" value="1"/>
</dbReference>
<keyword evidence="12" id="KW-1185">Reference proteome</keyword>
<keyword evidence="5" id="KW-0418">Kinase</keyword>
<dbReference type="PRINTS" id="PR00344">
    <property type="entry name" value="BCTRLSENSOR"/>
</dbReference>
<evidence type="ECO:0000259" key="8">
    <source>
        <dbReference type="PROSITE" id="PS50109"/>
    </source>
</evidence>
<dbReference type="Pfam" id="PF00512">
    <property type="entry name" value="HisKA"/>
    <property type="match status" value="1"/>
</dbReference>
<dbReference type="SMART" id="SM00065">
    <property type="entry name" value="GAF"/>
    <property type="match status" value="1"/>
</dbReference>
<dbReference type="InterPro" id="IPR036097">
    <property type="entry name" value="HisK_dim/P_sf"/>
</dbReference>
<dbReference type="InterPro" id="IPR013655">
    <property type="entry name" value="PAS_fold_3"/>
</dbReference>
<evidence type="ECO:0000256" key="1">
    <source>
        <dbReference type="ARBA" id="ARBA00000085"/>
    </source>
</evidence>
<dbReference type="NCBIfam" id="TIGR00229">
    <property type="entry name" value="sensory_box"/>
    <property type="match status" value="4"/>
</dbReference>
<dbReference type="InterPro" id="IPR003594">
    <property type="entry name" value="HATPase_dom"/>
</dbReference>
<dbReference type="InterPro" id="IPR001610">
    <property type="entry name" value="PAC"/>
</dbReference>
<evidence type="ECO:0000256" key="4">
    <source>
        <dbReference type="ARBA" id="ARBA00022679"/>
    </source>
</evidence>
<dbReference type="InterPro" id="IPR013656">
    <property type="entry name" value="PAS_4"/>
</dbReference>
<feature type="domain" description="PAS" evidence="9">
    <location>
        <begin position="79"/>
        <end position="148"/>
    </location>
</feature>
<sequence length="1017" mass="113739">MEGYLATRSIAQQLGVKFETVRRWVRQRKLPALPLGGAGSRISETAYEASSHQQSDAIVPSFTGPPFLPLQELSEAEKHLAHMAAIIDSSQDAIIGKTLDGIITSWNASASRLYGYTEAEILGRPITLIIPEERHAEYTHIMERLRRGERVEALDTMRQHKDGTRCPVSITISPVHNTKGELIGAAITARDISERVQMEAALHTSEERFRATFEQAAVGIAHVAPDGRFLAVNQRLCDMVGYTREELLARTFQDITFPDDLEIDLAYVGQLLSGKRQTYTMEKRYVCRDGSLIWIDLTVSLVRDEHGIPRYFISVIEDIDERKHLETILEREQQVLQQITDNIPDVIERFDRSFRRLYVNPAITVATGKLPEEMIGKTNEELGMPEEALALWNTALRRVVETGETGNLEFSIPSATGPRFYQSHLVPERNAQGEITSILSVARDMTDLKQTQAALAQSEARARRFVDSNIIGVVIADMNGIIEANDAFLNLIGATHEDLEVGKVDWRAVTPPEYLPRDDLGLQELRERGVCTPFEKEYVRSDGSRVAVLIGAAAVQIEPLQWVCFILDITERKRQEQRLQQALDALLLVAAALVIRKEPTGALQHDTAPYTATARRVLVPICQVLSCQGAILTKFFPASDMIDMLVTVGFDSSTEQTIFGRLRGQSLSSRFEDETLVARLHRGEVVTLDLTQEPYSQRQPRPDLHTAVVIPVRLGEELVGLLTLYLQAGRASYTQWEYTLAVAMAKLAALLIERERLFTERKEAEMQARTAQEVTRQMDDFIGIVSHELKTPLTAIKGNLQLVTRQLQRLQAQVSAPEEENAKTTATALMLLSRATGQLSMQTRMVNDLLDVSRLRTERLELQVDRCDLIRIVQEVVEDQRVLAPTRHIELHATVQDIPVYADAGRVGQVLTNYLNNALKYSKASYPVDIHVSLEGAMARVAVQDHGPGLSPEQQQHIWERFYRVPDIKVMSGSGVGLGLGLHISKQLIERQSGQVGVESVPGAGSTFWFTLPRVQS</sequence>
<evidence type="ECO:0000256" key="5">
    <source>
        <dbReference type="ARBA" id="ARBA00022777"/>
    </source>
</evidence>
<dbReference type="InterPro" id="IPR003661">
    <property type="entry name" value="HisK_dim/P_dom"/>
</dbReference>
<reference evidence="11 12" key="1">
    <citation type="journal article" date="2021" name="Int. J. Syst. Evol. Microbiol.">
        <title>Reticulibacter mediterranei gen. nov., sp. nov., within the new family Reticulibacteraceae fam. nov., and Ktedonospora formicarum gen. nov., sp. nov., Ktedonobacter robiniae sp. nov., Dictyobacter formicarum sp. nov. and Dictyobacter arantiisoli sp. nov., belonging to the class Ktedonobacteria.</title>
        <authorList>
            <person name="Yabe S."/>
            <person name="Zheng Y."/>
            <person name="Wang C.M."/>
            <person name="Sakai Y."/>
            <person name="Abe K."/>
            <person name="Yokota A."/>
            <person name="Donadio S."/>
            <person name="Cavaletti L."/>
            <person name="Monciardini P."/>
        </authorList>
    </citation>
    <scope>NUCLEOTIDE SEQUENCE [LARGE SCALE GENOMIC DNA]</scope>
    <source>
        <strain evidence="11 12">SOSP1-9</strain>
    </source>
</reference>
<dbReference type="SUPFAM" id="SSF55785">
    <property type="entry name" value="PYP-like sensor domain (PAS domain)"/>
    <property type="match status" value="4"/>
</dbReference>
<feature type="domain" description="Histidine kinase" evidence="8">
    <location>
        <begin position="784"/>
        <end position="1016"/>
    </location>
</feature>
<dbReference type="InterPro" id="IPR000014">
    <property type="entry name" value="PAS"/>
</dbReference>
<evidence type="ECO:0000259" key="9">
    <source>
        <dbReference type="PROSITE" id="PS50112"/>
    </source>
</evidence>
<keyword evidence="6" id="KW-0902">Two-component regulatory system</keyword>
<feature type="domain" description="PAC" evidence="10">
    <location>
        <begin position="279"/>
        <end position="331"/>
    </location>
</feature>
<dbReference type="SUPFAM" id="SSF55781">
    <property type="entry name" value="GAF domain-like"/>
    <property type="match status" value="1"/>
</dbReference>
<dbReference type="PROSITE" id="PS50109">
    <property type="entry name" value="HIS_KIN"/>
    <property type="match status" value="1"/>
</dbReference>
<dbReference type="SMART" id="SM00086">
    <property type="entry name" value="PAC"/>
    <property type="match status" value="4"/>
</dbReference>
<dbReference type="PROSITE" id="PS50112">
    <property type="entry name" value="PAS"/>
    <property type="match status" value="3"/>
</dbReference>
<dbReference type="Gene3D" id="3.30.450.20">
    <property type="entry name" value="PAS domain"/>
    <property type="match status" value="4"/>
</dbReference>
<dbReference type="InterPro" id="IPR029016">
    <property type="entry name" value="GAF-like_dom_sf"/>
</dbReference>
<dbReference type="PROSITE" id="PS50113">
    <property type="entry name" value="PAC"/>
    <property type="match status" value="4"/>
</dbReference>
<dbReference type="SMART" id="SM00387">
    <property type="entry name" value="HATPase_c"/>
    <property type="match status" value="1"/>
</dbReference>
<dbReference type="EC" id="2.7.13.3" evidence="2"/>
<dbReference type="EMBL" id="BNJJ01000007">
    <property type="protein sequence ID" value="GHO84724.1"/>
    <property type="molecule type" value="Genomic_DNA"/>
</dbReference>
<dbReference type="PANTHER" id="PTHR43304:SF1">
    <property type="entry name" value="PAC DOMAIN-CONTAINING PROTEIN"/>
    <property type="match status" value="1"/>
</dbReference>
<evidence type="ECO:0000313" key="11">
    <source>
        <dbReference type="EMBL" id="GHO84724.1"/>
    </source>
</evidence>
<proteinExistence type="predicted"/>
<dbReference type="SUPFAM" id="SSF55874">
    <property type="entry name" value="ATPase domain of HSP90 chaperone/DNA topoisomerase II/histidine kinase"/>
    <property type="match status" value="1"/>
</dbReference>
<evidence type="ECO:0000313" key="12">
    <source>
        <dbReference type="Proteomes" id="UP000635565"/>
    </source>
</evidence>
<dbReference type="InterPro" id="IPR036890">
    <property type="entry name" value="HATPase_C_sf"/>
</dbReference>
<feature type="coiled-coil region" evidence="7">
    <location>
        <begin position="747"/>
        <end position="813"/>
    </location>
</feature>
<feature type="domain" description="PAS" evidence="9">
    <location>
        <begin position="332"/>
        <end position="403"/>
    </location>
</feature>
<dbReference type="Pfam" id="PF01590">
    <property type="entry name" value="GAF"/>
    <property type="match status" value="1"/>
</dbReference>
<feature type="domain" description="PAC" evidence="10">
    <location>
        <begin position="406"/>
        <end position="457"/>
    </location>
</feature>
<evidence type="ECO:0000256" key="3">
    <source>
        <dbReference type="ARBA" id="ARBA00022553"/>
    </source>
</evidence>
<accession>A0ABQ3VG86</accession>
<dbReference type="Pfam" id="PF02518">
    <property type="entry name" value="HATPase_c"/>
    <property type="match status" value="1"/>
</dbReference>
<dbReference type="CDD" id="cd00082">
    <property type="entry name" value="HisKA"/>
    <property type="match status" value="1"/>
</dbReference>
<feature type="domain" description="PAS" evidence="9">
    <location>
        <begin position="205"/>
        <end position="275"/>
    </location>
</feature>
<dbReference type="Pfam" id="PF08447">
    <property type="entry name" value="PAS_3"/>
    <property type="match status" value="1"/>
</dbReference>
<comment type="catalytic activity">
    <reaction evidence="1">
        <text>ATP + protein L-histidine = ADP + protein N-phospho-L-histidine.</text>
        <dbReference type="EC" id="2.7.13.3"/>
    </reaction>
</comment>
<evidence type="ECO:0000259" key="10">
    <source>
        <dbReference type="PROSITE" id="PS50113"/>
    </source>
</evidence>
<organism evidence="11 12">
    <name type="scientific">Dictyobacter formicarum</name>
    <dbReference type="NCBI Taxonomy" id="2778368"/>
    <lineage>
        <taxon>Bacteria</taxon>
        <taxon>Bacillati</taxon>
        <taxon>Chloroflexota</taxon>
        <taxon>Ktedonobacteria</taxon>
        <taxon>Ktedonobacterales</taxon>
        <taxon>Dictyobacteraceae</taxon>
        <taxon>Dictyobacter</taxon>
    </lineage>
</organism>